<protein>
    <submittedName>
        <fullName evidence="11">Bone morphogenetic protein 3-like</fullName>
    </submittedName>
</protein>
<dbReference type="PROSITE" id="PS00250">
    <property type="entry name" value="TGF_BETA_1"/>
    <property type="match status" value="1"/>
</dbReference>
<dbReference type="Proteomes" id="UP000079169">
    <property type="component" value="Unplaced"/>
</dbReference>
<evidence type="ECO:0000313" key="11">
    <source>
        <dbReference type="RefSeq" id="XP_008487694.2"/>
    </source>
</evidence>
<dbReference type="GO" id="GO:0005125">
    <property type="term" value="F:cytokine activity"/>
    <property type="evidence" value="ECO:0007669"/>
    <property type="project" value="TreeGrafter"/>
</dbReference>
<feature type="domain" description="TGF-beta family profile" evidence="9">
    <location>
        <begin position="154"/>
        <end position="270"/>
    </location>
</feature>
<proteinExistence type="inferred from homology"/>
<dbReference type="InterPro" id="IPR015615">
    <property type="entry name" value="TGF-beta-rel"/>
</dbReference>
<evidence type="ECO:0000256" key="1">
    <source>
        <dbReference type="ARBA" id="ARBA00004613"/>
    </source>
</evidence>
<evidence type="ECO:0000256" key="2">
    <source>
        <dbReference type="ARBA" id="ARBA00006656"/>
    </source>
</evidence>
<dbReference type="GeneID" id="103524457"/>
<keyword evidence="10" id="KW-1185">Reference proteome</keyword>
<evidence type="ECO:0000256" key="5">
    <source>
        <dbReference type="ARBA" id="ARBA00023030"/>
    </source>
</evidence>
<keyword evidence="6" id="KW-1015">Disulfide bond</keyword>
<dbReference type="PRINTS" id="PR00669">
    <property type="entry name" value="INHIBINA"/>
</dbReference>
<dbReference type="PaxDb" id="121845-A0A1S3DTI8"/>
<sequence length="270" mass="31204">MVEDWTDNELTLPGKISNGNHTIYHYKIEPSPNFETPIDGNKEKEYEHNSIYDEKSAKRNIPDVESKTEENTTHIKEEENVPRIEKSTVENIPDVQKKKEHVPPVKKYIEENDVNKFKPSEETGRFSSILIIHTSDKYNRDEDEMENAVKNAKRTKRDTWVTNKSVSRQSCERKPLVVKFGDLGWDQWIIEPQSFQSYYCSGKCSFPIPKALAPSSHAYLQSAMYLVSGTPGPCCVPETLTPLRVLYQESPYITVLRYFQDMRVESCGCR</sequence>
<reference evidence="11" key="1">
    <citation type="submission" date="2025-08" db="UniProtKB">
        <authorList>
            <consortium name="RefSeq"/>
        </authorList>
    </citation>
    <scope>IDENTIFICATION</scope>
</reference>
<dbReference type="FunFam" id="2.10.90.10:FF:000001">
    <property type="entry name" value="Bone morphogenetic protein 4"/>
    <property type="match status" value="1"/>
</dbReference>
<dbReference type="STRING" id="121845.A0A1S3DTI8"/>
<dbReference type="GO" id="GO:0008083">
    <property type="term" value="F:growth factor activity"/>
    <property type="evidence" value="ECO:0007669"/>
    <property type="project" value="UniProtKB-KW"/>
</dbReference>
<dbReference type="RefSeq" id="XP_008487694.2">
    <property type="nucleotide sequence ID" value="XM_008489472.3"/>
</dbReference>
<evidence type="ECO:0000313" key="10">
    <source>
        <dbReference type="Proteomes" id="UP000079169"/>
    </source>
</evidence>
<keyword evidence="7" id="KW-0325">Glycoprotein</keyword>
<comment type="subcellular location">
    <subcellularLocation>
        <location evidence="1">Secreted</location>
    </subcellularLocation>
</comment>
<dbReference type="SUPFAM" id="SSF57501">
    <property type="entry name" value="Cystine-knot cytokines"/>
    <property type="match status" value="1"/>
</dbReference>
<dbReference type="SMART" id="SM00204">
    <property type="entry name" value="TGFB"/>
    <property type="match status" value="1"/>
</dbReference>
<keyword evidence="3" id="KW-0964">Secreted</keyword>
<evidence type="ECO:0000256" key="6">
    <source>
        <dbReference type="ARBA" id="ARBA00023157"/>
    </source>
</evidence>
<keyword evidence="4" id="KW-0732">Signal</keyword>
<evidence type="ECO:0000259" key="9">
    <source>
        <dbReference type="PROSITE" id="PS51362"/>
    </source>
</evidence>
<dbReference type="GO" id="GO:0005615">
    <property type="term" value="C:extracellular space"/>
    <property type="evidence" value="ECO:0007669"/>
    <property type="project" value="TreeGrafter"/>
</dbReference>
<keyword evidence="5 8" id="KW-0339">Growth factor</keyword>
<dbReference type="Pfam" id="PF00019">
    <property type="entry name" value="TGF_beta"/>
    <property type="match status" value="1"/>
</dbReference>
<dbReference type="InterPro" id="IPR001839">
    <property type="entry name" value="TGF-b_C"/>
</dbReference>
<evidence type="ECO:0000256" key="8">
    <source>
        <dbReference type="RuleBase" id="RU000354"/>
    </source>
</evidence>
<evidence type="ECO:0000256" key="3">
    <source>
        <dbReference type="ARBA" id="ARBA00022525"/>
    </source>
</evidence>
<dbReference type="KEGG" id="dci:103524457"/>
<dbReference type="PANTHER" id="PTHR11848">
    <property type="entry name" value="TGF-BETA FAMILY"/>
    <property type="match status" value="1"/>
</dbReference>
<evidence type="ECO:0000256" key="7">
    <source>
        <dbReference type="ARBA" id="ARBA00023180"/>
    </source>
</evidence>
<evidence type="ECO:0000256" key="4">
    <source>
        <dbReference type="ARBA" id="ARBA00022729"/>
    </source>
</evidence>
<dbReference type="PANTHER" id="PTHR11848:SF270">
    <property type="entry name" value="BONE MORPHOGENETIC PROTEIN 3-LIKE"/>
    <property type="match status" value="1"/>
</dbReference>
<dbReference type="PROSITE" id="PS51362">
    <property type="entry name" value="TGF_BETA_2"/>
    <property type="match status" value="1"/>
</dbReference>
<name>A0A1S3DTI8_DIACI</name>
<accession>A0A1S3DTI8</accession>
<dbReference type="InterPro" id="IPR017948">
    <property type="entry name" value="TGFb_CS"/>
</dbReference>
<comment type="similarity">
    <text evidence="2 8">Belongs to the TGF-beta family.</text>
</comment>
<gene>
    <name evidence="11" type="primary">LOC103524457</name>
</gene>
<dbReference type="InterPro" id="IPR029034">
    <property type="entry name" value="Cystine-knot_cytokine"/>
</dbReference>
<organism evidence="10 11">
    <name type="scientific">Diaphorina citri</name>
    <name type="common">Asian citrus psyllid</name>
    <dbReference type="NCBI Taxonomy" id="121845"/>
    <lineage>
        <taxon>Eukaryota</taxon>
        <taxon>Metazoa</taxon>
        <taxon>Ecdysozoa</taxon>
        <taxon>Arthropoda</taxon>
        <taxon>Hexapoda</taxon>
        <taxon>Insecta</taxon>
        <taxon>Pterygota</taxon>
        <taxon>Neoptera</taxon>
        <taxon>Paraneoptera</taxon>
        <taxon>Hemiptera</taxon>
        <taxon>Sternorrhyncha</taxon>
        <taxon>Psylloidea</taxon>
        <taxon>Psyllidae</taxon>
        <taxon>Diaphorininae</taxon>
        <taxon>Diaphorina</taxon>
    </lineage>
</organism>
<dbReference type="Gene3D" id="2.10.90.10">
    <property type="entry name" value="Cystine-knot cytokines"/>
    <property type="match status" value="1"/>
</dbReference>
<dbReference type="AlphaFoldDB" id="A0A1S3DTI8"/>